<evidence type="ECO:0000256" key="1">
    <source>
        <dbReference type="ARBA" id="ARBA00004370"/>
    </source>
</evidence>
<dbReference type="Gene3D" id="1.10.630.10">
    <property type="entry name" value="Cytochrome P450"/>
    <property type="match status" value="1"/>
</dbReference>
<keyword evidence="8" id="KW-0408">Iron</keyword>
<proteinExistence type="inferred from homology"/>
<dbReference type="GO" id="GO:0006629">
    <property type="term" value="P:lipid metabolic process"/>
    <property type="evidence" value="ECO:0007669"/>
    <property type="project" value="UniProtKB-ARBA"/>
</dbReference>
<dbReference type="InterPro" id="IPR036396">
    <property type="entry name" value="Cyt_P450_sf"/>
</dbReference>
<evidence type="ECO:0000256" key="6">
    <source>
        <dbReference type="ARBA" id="ARBA00022989"/>
    </source>
</evidence>
<dbReference type="AlphaFoldDB" id="A0A9R1R0V3"/>
<dbReference type="EMBL" id="LT934113">
    <property type="protein sequence ID" value="VAH24421.1"/>
    <property type="molecule type" value="Genomic_DNA"/>
</dbReference>
<dbReference type="GO" id="GO:0020037">
    <property type="term" value="F:heme binding"/>
    <property type="evidence" value="ECO:0007669"/>
    <property type="project" value="InterPro"/>
</dbReference>
<dbReference type="GO" id="GO:0016020">
    <property type="term" value="C:membrane"/>
    <property type="evidence" value="ECO:0007669"/>
    <property type="project" value="UniProtKB-SubCell"/>
</dbReference>
<comment type="similarity">
    <text evidence="2">Belongs to the cytochrome P450 family.</text>
</comment>
<keyword evidence="6" id="KW-1133">Transmembrane helix</keyword>
<keyword evidence="9" id="KW-0503">Monooxygenase</keyword>
<evidence type="ECO:0000256" key="9">
    <source>
        <dbReference type="ARBA" id="ARBA00023033"/>
    </source>
</evidence>
<dbReference type="GO" id="GO:0005506">
    <property type="term" value="F:iron ion binding"/>
    <property type="evidence" value="ECO:0007669"/>
    <property type="project" value="InterPro"/>
</dbReference>
<dbReference type="Proteomes" id="UP000324705">
    <property type="component" value="Chromosome 2A"/>
</dbReference>
<name>A0A9R1R0V3_TRITD</name>
<evidence type="ECO:0000313" key="12">
    <source>
        <dbReference type="Proteomes" id="UP000324705"/>
    </source>
</evidence>
<dbReference type="GO" id="GO:0004497">
    <property type="term" value="F:monooxygenase activity"/>
    <property type="evidence" value="ECO:0007669"/>
    <property type="project" value="UniProtKB-KW"/>
</dbReference>
<gene>
    <name evidence="11" type="ORF">TRITD_2Av1G003570</name>
</gene>
<keyword evidence="5" id="KW-0479">Metal-binding</keyword>
<dbReference type="Pfam" id="PF00067">
    <property type="entry name" value="p450"/>
    <property type="match status" value="1"/>
</dbReference>
<keyword evidence="3" id="KW-0349">Heme</keyword>
<evidence type="ECO:0000256" key="7">
    <source>
        <dbReference type="ARBA" id="ARBA00023002"/>
    </source>
</evidence>
<evidence type="ECO:0000313" key="11">
    <source>
        <dbReference type="EMBL" id="VAH24421.1"/>
    </source>
</evidence>
<dbReference type="InterPro" id="IPR050665">
    <property type="entry name" value="Cytochrome_P450_Monooxygen"/>
</dbReference>
<dbReference type="InterPro" id="IPR001128">
    <property type="entry name" value="Cyt_P450"/>
</dbReference>
<evidence type="ECO:0008006" key="13">
    <source>
        <dbReference type="Google" id="ProtNLM"/>
    </source>
</evidence>
<evidence type="ECO:0000256" key="3">
    <source>
        <dbReference type="ARBA" id="ARBA00022617"/>
    </source>
</evidence>
<dbReference type="SUPFAM" id="SSF48264">
    <property type="entry name" value="Cytochrome P450"/>
    <property type="match status" value="1"/>
</dbReference>
<reference evidence="11 12" key="1">
    <citation type="submission" date="2017-09" db="EMBL/GenBank/DDBJ databases">
        <authorList>
            <consortium name="International Durum Wheat Genome Sequencing Consortium (IDWGSC)"/>
            <person name="Milanesi L."/>
        </authorList>
    </citation>
    <scope>NUCLEOTIDE SEQUENCE [LARGE SCALE GENOMIC DNA]</scope>
    <source>
        <strain evidence="12">cv. Svevo</strain>
    </source>
</reference>
<dbReference type="PANTHER" id="PTHR24282">
    <property type="entry name" value="CYTOCHROME P450 FAMILY MEMBER"/>
    <property type="match status" value="1"/>
</dbReference>
<keyword evidence="10" id="KW-0472">Membrane</keyword>
<sequence length="239" mass="27417">MEPNIGQALAAVLTLLVTTRALWYLLWRPYAIARWFGRQGIRGPPYKFLVGSLPECQRMVVAGRAKDLDTSSHDCVTTVQPFFRKWASLYGKTFLYWLGPTPALCCTDMELVKKVLTDRTDMFQKDYLNPSLDPVLGNGVVFANGDDWKRRRKFIHPAFNQGMIKAMSEITLECTQRTMERWRAKIQESSRQQTEIDMSHDSDEIAMSVIARMMLGKNYKEAWEVLVAGKEQLKLATLN</sequence>
<keyword evidence="12" id="KW-1185">Reference proteome</keyword>
<evidence type="ECO:0000256" key="8">
    <source>
        <dbReference type="ARBA" id="ARBA00023004"/>
    </source>
</evidence>
<dbReference type="GO" id="GO:0016705">
    <property type="term" value="F:oxidoreductase activity, acting on paired donors, with incorporation or reduction of molecular oxygen"/>
    <property type="evidence" value="ECO:0007669"/>
    <property type="project" value="InterPro"/>
</dbReference>
<dbReference type="Gramene" id="TRITD2Av1G003570.1">
    <property type="protein sequence ID" value="TRITD2Av1G003570.1"/>
    <property type="gene ID" value="TRITD2Av1G003570"/>
</dbReference>
<evidence type="ECO:0000256" key="5">
    <source>
        <dbReference type="ARBA" id="ARBA00022723"/>
    </source>
</evidence>
<evidence type="ECO:0000256" key="4">
    <source>
        <dbReference type="ARBA" id="ARBA00022692"/>
    </source>
</evidence>
<keyword evidence="4" id="KW-0812">Transmembrane</keyword>
<evidence type="ECO:0000256" key="10">
    <source>
        <dbReference type="ARBA" id="ARBA00023136"/>
    </source>
</evidence>
<accession>A0A9R1R0V3</accession>
<comment type="subcellular location">
    <subcellularLocation>
        <location evidence="1">Membrane</location>
    </subcellularLocation>
</comment>
<organism evidence="11 12">
    <name type="scientific">Triticum turgidum subsp. durum</name>
    <name type="common">Durum wheat</name>
    <name type="synonym">Triticum durum</name>
    <dbReference type="NCBI Taxonomy" id="4567"/>
    <lineage>
        <taxon>Eukaryota</taxon>
        <taxon>Viridiplantae</taxon>
        <taxon>Streptophyta</taxon>
        <taxon>Embryophyta</taxon>
        <taxon>Tracheophyta</taxon>
        <taxon>Spermatophyta</taxon>
        <taxon>Magnoliopsida</taxon>
        <taxon>Liliopsida</taxon>
        <taxon>Poales</taxon>
        <taxon>Poaceae</taxon>
        <taxon>BOP clade</taxon>
        <taxon>Pooideae</taxon>
        <taxon>Triticodae</taxon>
        <taxon>Triticeae</taxon>
        <taxon>Triticinae</taxon>
        <taxon>Triticum</taxon>
    </lineage>
</organism>
<keyword evidence="7" id="KW-0560">Oxidoreductase</keyword>
<dbReference type="PANTHER" id="PTHR24282:SF137">
    <property type="entry name" value="CYTOCHROME P450"/>
    <property type="match status" value="1"/>
</dbReference>
<evidence type="ECO:0000256" key="2">
    <source>
        <dbReference type="ARBA" id="ARBA00010617"/>
    </source>
</evidence>
<protein>
    <recommendedName>
        <fullName evidence="13">Cytochrome P450</fullName>
    </recommendedName>
</protein>